<proteinExistence type="predicted"/>
<protein>
    <submittedName>
        <fullName evidence="1">Ubiquinone biosynthesis protein</fullName>
    </submittedName>
</protein>
<organism evidence="2 4">
    <name type="scientific">Methanosarcina thermophila</name>
    <dbReference type="NCBI Taxonomy" id="2210"/>
    <lineage>
        <taxon>Archaea</taxon>
        <taxon>Methanobacteriati</taxon>
        <taxon>Methanobacteriota</taxon>
        <taxon>Stenosarchaea group</taxon>
        <taxon>Methanomicrobia</taxon>
        <taxon>Methanosarcinales</taxon>
        <taxon>Methanosarcinaceae</taxon>
        <taxon>Methanosarcina</taxon>
    </lineage>
</organism>
<keyword evidence="1" id="KW-0830">Ubiquinone</keyword>
<name>A0A1I6Y4Q4_METTE</name>
<evidence type="ECO:0000313" key="1">
    <source>
        <dbReference type="EMBL" id="BAW30335.1"/>
    </source>
</evidence>
<evidence type="ECO:0000313" key="2">
    <source>
        <dbReference type="EMBL" id="SFT45332.1"/>
    </source>
</evidence>
<dbReference type="EMBL" id="AP017646">
    <property type="protein sequence ID" value="BAW30335.1"/>
    <property type="molecule type" value="Genomic_DNA"/>
</dbReference>
<dbReference type="Proteomes" id="UP000323733">
    <property type="component" value="Unassembled WGS sequence"/>
</dbReference>
<dbReference type="EMBL" id="FPAO01000002">
    <property type="protein sequence ID" value="SFT45332.1"/>
    <property type="molecule type" value="Genomic_DNA"/>
</dbReference>
<reference evidence="1 3" key="1">
    <citation type="submission" date="2016-09" db="EMBL/GenBank/DDBJ databases">
        <title>Complete Genome Sequence of Methanosarcina thermophila MT-1.</title>
        <authorList>
            <person name="Kouzuma A."/>
        </authorList>
    </citation>
    <scope>NUCLEOTIDE SEQUENCE [LARGE SCALE GENOMIC DNA]</scope>
    <source>
        <strain evidence="1 3">MT-1</strain>
    </source>
</reference>
<evidence type="ECO:0000313" key="4">
    <source>
        <dbReference type="Proteomes" id="UP000323733"/>
    </source>
</evidence>
<reference evidence="2 4" key="2">
    <citation type="submission" date="2016-10" db="EMBL/GenBank/DDBJ databases">
        <authorList>
            <person name="Varghese N."/>
            <person name="Submissions S."/>
        </authorList>
    </citation>
    <scope>NUCLEOTIDE SEQUENCE [LARGE SCALE GENOMIC DNA]</scope>
    <source>
        <strain evidence="2 4">DSM 11855</strain>
    </source>
</reference>
<sequence>MDSLGTSMQSLQDVPVIHKPVNGTVLRVHLRSISNKRVQIKVYFWTGLIDVLLLLDKITNKVIIK</sequence>
<gene>
    <name evidence="1" type="ORF">MESMT1_2405</name>
    <name evidence="2" type="ORF">SAMN02910340_00777</name>
</gene>
<dbReference type="AlphaFoldDB" id="A0A1I6Y4Q4"/>
<dbReference type="Proteomes" id="UP000265557">
    <property type="component" value="Chromosome"/>
</dbReference>
<evidence type="ECO:0000313" key="3">
    <source>
        <dbReference type="Proteomes" id="UP000265557"/>
    </source>
</evidence>
<keyword evidence="4" id="KW-1185">Reference proteome</keyword>
<accession>A0A3G9CW95</accession>
<accession>A0A1I6Y4Q4</accession>